<accession>A0A809RAM6</accession>
<proteinExistence type="predicted"/>
<evidence type="ECO:0008006" key="3">
    <source>
        <dbReference type="Google" id="ProtNLM"/>
    </source>
</evidence>
<sequence length="486" mass="54824">MDERAKIKHLLRRFGFGAGKWEVESYLPLGLDGAIERLIEYEKVDERFPVSPWEFARDSEGALGFDPFRFASWWGLRLLLTHRPLQERLTLFWHDHFAVSGAKVFDGPAMVFYQETLRKHAAGNFRDLLKGVCREPAMMFWLDNAQSVKDHPNENFARELLELFTMGGGYTEKDIFEVARAFTGWSVHFGGLGDESEFYKQQEAAARKGRSVFNFCVVPAFHDEGPKTILGKTGPFGGEEVLDLVAERPETARTIVRKLWEWFAYPDPDPSVVERLAGVFTRSGMQIRPVLRSILASDEFWSEKCVHGRPKSPIDFTLGLFRSLALSEVLLALRGQPTDPFQSLRKEVRGAADGLSFLMNGQGFLPHFPPDVGGWEWGENWLTSNNMKLRIQHADILFWGDDPNRPIAVYLAQRLKTEFAPKSAGEIVDALAEVFDAEVSPRSRDTLLEACARAGGPSALDEKDRAAGLFATVCRVLFASPEFQLC</sequence>
<dbReference type="AlphaFoldDB" id="A0A809RAM6"/>
<name>A0A809RAM6_9BACT</name>
<evidence type="ECO:0000313" key="2">
    <source>
        <dbReference type="Proteomes" id="UP000662873"/>
    </source>
</evidence>
<gene>
    <name evidence="1" type="ORF">NPRO_20940</name>
</gene>
<dbReference type="Pfam" id="PF08811">
    <property type="entry name" value="DUF1800"/>
    <property type="match status" value="1"/>
</dbReference>
<organism evidence="1 2">
    <name type="scientific">Candidatus Nitrosymbiomonas proteolyticus</name>
    <dbReference type="NCBI Taxonomy" id="2608984"/>
    <lineage>
        <taxon>Bacteria</taxon>
        <taxon>Bacillati</taxon>
        <taxon>Armatimonadota</taxon>
        <taxon>Armatimonadota incertae sedis</taxon>
        <taxon>Candidatus Nitrosymbiomonas</taxon>
    </lineage>
</organism>
<protein>
    <recommendedName>
        <fullName evidence="3">DUF1800 domain-containing protein</fullName>
    </recommendedName>
</protein>
<dbReference type="EMBL" id="AP021858">
    <property type="protein sequence ID" value="BBO24499.1"/>
    <property type="molecule type" value="Genomic_DNA"/>
</dbReference>
<dbReference type="Proteomes" id="UP000662873">
    <property type="component" value="Chromosome"/>
</dbReference>
<dbReference type="KEGG" id="npy:NPRO_20940"/>
<reference evidence="1" key="1">
    <citation type="journal article" name="DNA Res.">
        <title>The physiological potential of anammox bacteria as revealed by their core genome structure.</title>
        <authorList>
            <person name="Okubo T."/>
            <person name="Toyoda A."/>
            <person name="Fukuhara K."/>
            <person name="Uchiyama I."/>
            <person name="Harigaya Y."/>
            <person name="Kuroiwa M."/>
            <person name="Suzuki T."/>
            <person name="Murakami Y."/>
            <person name="Suwa Y."/>
            <person name="Takami H."/>
        </authorList>
    </citation>
    <scope>NUCLEOTIDE SEQUENCE</scope>
    <source>
        <strain evidence="1">317325-2</strain>
    </source>
</reference>
<evidence type="ECO:0000313" key="1">
    <source>
        <dbReference type="EMBL" id="BBO24499.1"/>
    </source>
</evidence>
<dbReference type="InterPro" id="IPR014917">
    <property type="entry name" value="DUF1800"/>
</dbReference>